<proteinExistence type="predicted"/>
<dbReference type="Proteomes" id="UP000037122">
    <property type="component" value="Unassembled WGS sequence"/>
</dbReference>
<sequence length="35" mass="3513">MGGAPGVGIEPWELWWAEGANMDSVVVASAALAAV</sequence>
<dbReference type="VEuPathDB" id="FungiDB:QG37_00017"/>
<reference evidence="2" key="1">
    <citation type="journal article" date="2015" name="BMC Genomics">
        <title>Draft genome of a commonly misdiagnosed multidrug resistant pathogen Candida auris.</title>
        <authorList>
            <person name="Chatterjee S."/>
            <person name="Alampalli S.V."/>
            <person name="Nageshan R.K."/>
            <person name="Chettiar S.T."/>
            <person name="Joshi S."/>
            <person name="Tatu U.S."/>
        </authorList>
    </citation>
    <scope>NUCLEOTIDE SEQUENCE [LARGE SCALE GENOMIC DNA]</scope>
    <source>
        <strain evidence="2">6684</strain>
    </source>
</reference>
<organism evidence="1 2">
    <name type="scientific">Candidozyma auris</name>
    <name type="common">Yeast</name>
    <name type="synonym">Candida auris</name>
    <dbReference type="NCBI Taxonomy" id="498019"/>
    <lineage>
        <taxon>Eukaryota</taxon>
        <taxon>Fungi</taxon>
        <taxon>Dikarya</taxon>
        <taxon>Ascomycota</taxon>
        <taxon>Saccharomycotina</taxon>
        <taxon>Pichiomycetes</taxon>
        <taxon>Metschnikowiaceae</taxon>
        <taxon>Candidozyma</taxon>
    </lineage>
</organism>
<evidence type="ECO:0000313" key="2">
    <source>
        <dbReference type="Proteomes" id="UP000037122"/>
    </source>
</evidence>
<dbReference type="AlphaFoldDB" id="A0A0L0P9F2"/>
<accession>A0A0L0P9F2</accession>
<comment type="caution">
    <text evidence="1">The sequence shown here is derived from an EMBL/GenBank/DDBJ whole genome shotgun (WGS) entry which is preliminary data.</text>
</comment>
<gene>
    <name evidence="1" type="ORF">QG37_00017</name>
</gene>
<evidence type="ECO:0000313" key="1">
    <source>
        <dbReference type="EMBL" id="KNE02646.1"/>
    </source>
</evidence>
<name>A0A0L0P9F2_CANAR</name>
<dbReference type="EMBL" id="LGST01000002">
    <property type="protein sequence ID" value="KNE02646.1"/>
    <property type="molecule type" value="Genomic_DNA"/>
</dbReference>
<protein>
    <submittedName>
        <fullName evidence="1">Uncharacterized protein</fullName>
    </submittedName>
</protein>